<accession>A0A0S8FT37</accession>
<dbReference type="AlphaFoldDB" id="A0A0S8FT37"/>
<proteinExistence type="predicted"/>
<dbReference type="PANTHER" id="PTHR43405:SF1">
    <property type="entry name" value="GLYCOSYL HYDROLASE DIGH"/>
    <property type="match status" value="1"/>
</dbReference>
<name>A0A0S8FT37_UNCW3</name>
<evidence type="ECO:0000313" key="3">
    <source>
        <dbReference type="EMBL" id="KPK63847.1"/>
    </source>
</evidence>
<dbReference type="InterPro" id="IPR017853">
    <property type="entry name" value="GH"/>
</dbReference>
<dbReference type="InterPro" id="IPR003790">
    <property type="entry name" value="GHL10"/>
</dbReference>
<dbReference type="SUPFAM" id="SSF51445">
    <property type="entry name" value="(Trans)glycosidases"/>
    <property type="match status" value="1"/>
</dbReference>
<comment type="caution">
    <text evidence="3">The sequence shown here is derived from an EMBL/GenBank/DDBJ whole genome shotgun (WGS) entry which is preliminary data.</text>
</comment>
<keyword evidence="1" id="KW-0732">Signal</keyword>
<protein>
    <recommendedName>
        <fullName evidence="2">Glycosyl hydrolase-like 10 domain-containing protein</fullName>
    </recommendedName>
</protein>
<dbReference type="EMBL" id="LJUJ01000008">
    <property type="protein sequence ID" value="KPK63847.1"/>
    <property type="molecule type" value="Genomic_DNA"/>
</dbReference>
<organism evidence="3 4">
    <name type="scientific">candidate division WOR_3 bacterium SM23_42</name>
    <dbReference type="NCBI Taxonomy" id="1703779"/>
    <lineage>
        <taxon>Bacteria</taxon>
        <taxon>Bacteria division WOR-3</taxon>
    </lineage>
</organism>
<feature type="domain" description="Glycosyl hydrolase-like 10" evidence="2">
    <location>
        <begin position="5"/>
        <end position="254"/>
    </location>
</feature>
<gene>
    <name evidence="3" type="ORF">AMJ83_05205</name>
</gene>
<dbReference type="PANTHER" id="PTHR43405">
    <property type="entry name" value="GLYCOSYL HYDROLASE DIGH"/>
    <property type="match status" value="1"/>
</dbReference>
<reference evidence="3 4" key="1">
    <citation type="journal article" date="2015" name="Microbiome">
        <title>Genomic resolution of linkages in carbon, nitrogen, and sulfur cycling among widespread estuary sediment bacteria.</title>
        <authorList>
            <person name="Baker B.J."/>
            <person name="Lazar C.S."/>
            <person name="Teske A.P."/>
            <person name="Dick G.J."/>
        </authorList>
    </citation>
    <scope>NUCLEOTIDE SEQUENCE [LARGE SCALE GENOMIC DNA]</scope>
    <source>
        <strain evidence="3">SM23_42</strain>
    </source>
</reference>
<sequence length="543" mass="62408">MRVVNDMGITDIFVQVVVGGYAYYKSNILSRSQYLSKISGADYDPLDSLVRACEGTPVRIHAWVNTLLSWSLSDPPDSLRHILYAHPDWFIRDINNQSMADYSYNKWKDLRLEGLYLDPINPDVRAFLIQICQELASHYPVEGIHLDFIRYPGILWGLPNNDEAAVLAGTDADIALWCNLVNYARMNVFERWLIWHAWRLTRNRQWTISQIVTDLGITVEQHALKKDCRLSTAVFANPALFRYSFAQDWTQWRHDLYFPVIMSYTPNITLFSDYLNFAVYHRFDALIGIGFLWPDMSNTALWQENAVRNMNGAGVCYFDFTRVDTMRDIAEWKQGAPQEESLVTDSTRYEAVADIFIERPHPTHVEKGKPLVAWGEDLRFAAFLLSLSMNPTRDMVRMGLMREEFVDLISQDAAAFEYLDRVVFPLGNELVEPPTRKVRFTFLPWIIGDSLVVIEQAKETFDFVDHALLYPTACDAFTKAVFAAQESHKDMLLTPAGIYVFVVDSIYDGGKIVSRKDVPPEVLPVFTYWTIKRRAVKIIGSAD</sequence>
<dbReference type="STRING" id="1703779.AMJ83_05205"/>
<evidence type="ECO:0000256" key="1">
    <source>
        <dbReference type="ARBA" id="ARBA00022729"/>
    </source>
</evidence>
<dbReference type="Pfam" id="PF02638">
    <property type="entry name" value="GHL10"/>
    <property type="match status" value="1"/>
</dbReference>
<evidence type="ECO:0000259" key="2">
    <source>
        <dbReference type="Pfam" id="PF02638"/>
    </source>
</evidence>
<dbReference type="Gene3D" id="3.20.20.80">
    <property type="entry name" value="Glycosidases"/>
    <property type="match status" value="1"/>
</dbReference>
<evidence type="ECO:0000313" key="4">
    <source>
        <dbReference type="Proteomes" id="UP000051373"/>
    </source>
</evidence>
<dbReference type="InterPro" id="IPR052177">
    <property type="entry name" value="Divisome_Glycosyl_Hydrolase"/>
</dbReference>
<dbReference type="Proteomes" id="UP000051373">
    <property type="component" value="Unassembled WGS sequence"/>
</dbReference>